<dbReference type="Proteomes" id="UP000286246">
    <property type="component" value="Unassembled WGS sequence"/>
</dbReference>
<proteinExistence type="predicted"/>
<comment type="caution">
    <text evidence="1">The sequence shown here is derived from an EMBL/GenBank/DDBJ whole genome shotgun (WGS) entry which is preliminary data.</text>
</comment>
<dbReference type="OrthoDB" id="1444051at2"/>
<sequence>MTTSWNETQQIETHLLGTNHPSDILLFEAHLLLDEELAEKVIMQQKAYEAIQRYGRKQLKSEIEAIHQTLFTQPKYIRFSQKVMRLFRKP</sequence>
<evidence type="ECO:0000313" key="2">
    <source>
        <dbReference type="Proteomes" id="UP000286246"/>
    </source>
</evidence>
<dbReference type="AlphaFoldDB" id="A0A420BHB7"/>
<keyword evidence="2" id="KW-1185">Reference proteome</keyword>
<reference evidence="1 2" key="1">
    <citation type="submission" date="2018-09" db="EMBL/GenBank/DDBJ databases">
        <title>Genomic Encyclopedia of Type Strains, Phase III (KMG-III): the genomes of soil and plant-associated and newly described type strains.</title>
        <authorList>
            <person name="Whitman W."/>
        </authorList>
    </citation>
    <scope>NUCLEOTIDE SEQUENCE [LARGE SCALE GENOMIC DNA]</scope>
    <source>
        <strain evidence="1 2">CECT 7938</strain>
    </source>
</reference>
<evidence type="ECO:0000313" key="1">
    <source>
        <dbReference type="EMBL" id="RKE56089.1"/>
    </source>
</evidence>
<dbReference type="RefSeq" id="WP_120257804.1">
    <property type="nucleotide sequence ID" value="NZ_RAPY01000001.1"/>
</dbReference>
<gene>
    <name evidence="1" type="ORF">DFQ12_0941</name>
</gene>
<name>A0A420BHB7_SPHD1</name>
<protein>
    <submittedName>
        <fullName evidence="1">Uncharacterized protein</fullName>
    </submittedName>
</protein>
<dbReference type="EMBL" id="RAPY01000001">
    <property type="protein sequence ID" value="RKE56089.1"/>
    <property type="molecule type" value="Genomic_DNA"/>
</dbReference>
<organism evidence="1 2">
    <name type="scientific">Sphingobacterium detergens</name>
    <dbReference type="NCBI Taxonomy" id="1145106"/>
    <lineage>
        <taxon>Bacteria</taxon>
        <taxon>Pseudomonadati</taxon>
        <taxon>Bacteroidota</taxon>
        <taxon>Sphingobacteriia</taxon>
        <taxon>Sphingobacteriales</taxon>
        <taxon>Sphingobacteriaceae</taxon>
        <taxon>Sphingobacterium</taxon>
    </lineage>
</organism>
<accession>A0A420BHB7</accession>